<evidence type="ECO:0000256" key="1">
    <source>
        <dbReference type="SAM" id="MobiDB-lite"/>
    </source>
</evidence>
<gene>
    <name evidence="2" type="ORF">E2C01_013047</name>
</gene>
<dbReference type="EMBL" id="VSRR010000836">
    <property type="protein sequence ID" value="MPC20115.1"/>
    <property type="molecule type" value="Genomic_DNA"/>
</dbReference>
<sequence>MRGFSLARSRETQRPREEQQGRYPKDHVPYISRGPPVVTPRDHKLTEHHVSKIQSLTHL</sequence>
<name>A0A5B7DGB0_PORTR</name>
<comment type="caution">
    <text evidence="2">The sequence shown here is derived from an EMBL/GenBank/DDBJ whole genome shotgun (WGS) entry which is preliminary data.</text>
</comment>
<keyword evidence="3" id="KW-1185">Reference proteome</keyword>
<evidence type="ECO:0000313" key="3">
    <source>
        <dbReference type="Proteomes" id="UP000324222"/>
    </source>
</evidence>
<protein>
    <submittedName>
        <fullName evidence="2">Uncharacterized protein</fullName>
    </submittedName>
</protein>
<feature type="region of interest" description="Disordered" evidence="1">
    <location>
        <begin position="1"/>
        <end position="40"/>
    </location>
</feature>
<reference evidence="2 3" key="1">
    <citation type="submission" date="2019-05" db="EMBL/GenBank/DDBJ databases">
        <title>Another draft genome of Portunus trituberculatus and its Hox gene families provides insights of decapod evolution.</title>
        <authorList>
            <person name="Jeong J.-H."/>
            <person name="Song I."/>
            <person name="Kim S."/>
            <person name="Choi T."/>
            <person name="Kim D."/>
            <person name="Ryu S."/>
            <person name="Kim W."/>
        </authorList>
    </citation>
    <scope>NUCLEOTIDE SEQUENCE [LARGE SCALE GENOMIC DNA]</scope>
    <source>
        <tissue evidence="2">Muscle</tissue>
    </source>
</reference>
<evidence type="ECO:0000313" key="2">
    <source>
        <dbReference type="EMBL" id="MPC20115.1"/>
    </source>
</evidence>
<dbReference type="Proteomes" id="UP000324222">
    <property type="component" value="Unassembled WGS sequence"/>
</dbReference>
<accession>A0A5B7DGB0</accession>
<proteinExistence type="predicted"/>
<feature type="compositionally biased region" description="Basic and acidic residues" evidence="1">
    <location>
        <begin position="8"/>
        <end position="28"/>
    </location>
</feature>
<dbReference type="AlphaFoldDB" id="A0A5B7DGB0"/>
<organism evidence="2 3">
    <name type="scientific">Portunus trituberculatus</name>
    <name type="common">Swimming crab</name>
    <name type="synonym">Neptunus trituberculatus</name>
    <dbReference type="NCBI Taxonomy" id="210409"/>
    <lineage>
        <taxon>Eukaryota</taxon>
        <taxon>Metazoa</taxon>
        <taxon>Ecdysozoa</taxon>
        <taxon>Arthropoda</taxon>
        <taxon>Crustacea</taxon>
        <taxon>Multicrustacea</taxon>
        <taxon>Malacostraca</taxon>
        <taxon>Eumalacostraca</taxon>
        <taxon>Eucarida</taxon>
        <taxon>Decapoda</taxon>
        <taxon>Pleocyemata</taxon>
        <taxon>Brachyura</taxon>
        <taxon>Eubrachyura</taxon>
        <taxon>Portunoidea</taxon>
        <taxon>Portunidae</taxon>
        <taxon>Portuninae</taxon>
        <taxon>Portunus</taxon>
    </lineage>
</organism>